<sequence>MELAPLSAGVTFDEVSADDVIVFLNGEKTNPVSMEQPWRDQRRYSRGAQSVDEANRTAPAHARINKSLILVAAKPLIRAGKGTTQRAASILQHTAGVQVVEAIDVDGIIRFIRNTLSDMEGLSEINDDTNFFDCGMDSLQALHLVRTMRKALGYPSLALSTIYQNPAARQLAATSSSWQPIEASYRDLVQEISKPADTLDAGESPVDILLTGSTGTLGTSILHALLGCPNFERFTACNLGTDILNDRVAFLRADLTDPKLGLGEETYTALRARVGISTHNALSVNFNLSLLSFRPLLVGLVNLFKFAAGAPRVVRTFFISSISSVSGIGSPAPTETVLDESKSLSTSLANGSARSKRLAELLCDAAARHLGISVVLVHVGQVGGSTTQRGAIWNMSEWLPSLVICSLLRLKRLPDSLGPYDGAEVFNLRNPNTVSWSSLIPIIGEADKTKVDGIIQVVPYAAWMAQLQESGDIDSNEEDTKVTRSLMVKNPAVKLINFYREGLWPQLPKNIPTQSPILVTRIMVVSNTLRNMPPVSPEWMIKWVIEWLEVADSTNT</sequence>
<evidence type="ECO:0000313" key="1">
    <source>
        <dbReference type="EMBL" id="KAJ8123778.1"/>
    </source>
</evidence>
<protein>
    <submittedName>
        <fullName evidence="1">Uncharacterized protein</fullName>
    </submittedName>
</protein>
<proteinExistence type="predicted"/>
<comment type="caution">
    <text evidence="1">The sequence shown here is derived from an EMBL/GenBank/DDBJ whole genome shotgun (WGS) entry which is preliminary data.</text>
</comment>
<gene>
    <name evidence="1" type="ORF">ONZ43_g354</name>
</gene>
<reference evidence="1" key="1">
    <citation type="submission" date="2022-11" db="EMBL/GenBank/DDBJ databases">
        <title>Genome Sequence of Nemania bipapillata.</title>
        <authorList>
            <person name="Buettner E."/>
        </authorList>
    </citation>
    <scope>NUCLEOTIDE SEQUENCE</scope>
    <source>
        <strain evidence="1">CP14</strain>
    </source>
</reference>
<keyword evidence="2" id="KW-1185">Reference proteome</keyword>
<dbReference type="EMBL" id="JAPESX010000042">
    <property type="protein sequence ID" value="KAJ8123778.1"/>
    <property type="molecule type" value="Genomic_DNA"/>
</dbReference>
<name>A0ACC2J9C0_9PEZI</name>
<organism evidence="1 2">
    <name type="scientific">Nemania bipapillata</name>
    <dbReference type="NCBI Taxonomy" id="110536"/>
    <lineage>
        <taxon>Eukaryota</taxon>
        <taxon>Fungi</taxon>
        <taxon>Dikarya</taxon>
        <taxon>Ascomycota</taxon>
        <taxon>Pezizomycotina</taxon>
        <taxon>Sordariomycetes</taxon>
        <taxon>Xylariomycetidae</taxon>
        <taxon>Xylariales</taxon>
        <taxon>Xylariaceae</taxon>
        <taxon>Nemania</taxon>
    </lineage>
</organism>
<dbReference type="Proteomes" id="UP001153334">
    <property type="component" value="Unassembled WGS sequence"/>
</dbReference>
<evidence type="ECO:0000313" key="2">
    <source>
        <dbReference type="Proteomes" id="UP001153334"/>
    </source>
</evidence>
<accession>A0ACC2J9C0</accession>